<dbReference type="Pfam" id="PF00486">
    <property type="entry name" value="Trans_reg_C"/>
    <property type="match status" value="1"/>
</dbReference>
<reference evidence="8 9" key="1">
    <citation type="journal article" date="2025" name="Int. J. Syst. Evol. Microbiol.">
        <title>Desulfovibrio falkowii sp. nov., Porphyromonas miyakawae sp. nov., Mediterraneibacter flintii sp. nov. and Owariibacterium komagatae gen. nov., sp. nov., isolated from human faeces.</title>
        <authorList>
            <person name="Hamaguchi T."/>
            <person name="Ohara M."/>
            <person name="Hisatomi A."/>
            <person name="Sekiguchi K."/>
            <person name="Takeda J.I."/>
            <person name="Ueyama J."/>
            <person name="Ito M."/>
            <person name="Nishiwaki H."/>
            <person name="Ogi T."/>
            <person name="Hirayama M."/>
            <person name="Ohkuma M."/>
            <person name="Sakamoto M."/>
            <person name="Ohno K."/>
        </authorList>
    </citation>
    <scope>NUCLEOTIDE SEQUENCE [LARGE SCALE GENOMIC DNA]</scope>
    <source>
        <strain evidence="8 9">13CB11C</strain>
    </source>
</reference>
<feature type="modified residue" description="4-aspartylphosphate" evidence="4">
    <location>
        <position position="60"/>
    </location>
</feature>
<keyword evidence="1 4" id="KW-0597">Phosphoprotein</keyword>
<comment type="caution">
    <text evidence="8">The sequence shown here is derived from an EMBL/GenBank/DDBJ whole genome shotgun (WGS) entry which is preliminary data.</text>
</comment>
<dbReference type="EMBL" id="BAAFSF010000001">
    <property type="protein sequence ID" value="GAB1251103.1"/>
    <property type="molecule type" value="Genomic_DNA"/>
</dbReference>
<evidence type="ECO:0000259" key="6">
    <source>
        <dbReference type="PROSITE" id="PS50110"/>
    </source>
</evidence>
<dbReference type="Pfam" id="PF00072">
    <property type="entry name" value="Response_reg"/>
    <property type="match status" value="1"/>
</dbReference>
<keyword evidence="9" id="KW-1185">Reference proteome</keyword>
<keyword evidence="3 5" id="KW-0238">DNA-binding</keyword>
<feature type="DNA-binding region" description="OmpR/PhoB-type" evidence="5">
    <location>
        <begin position="141"/>
        <end position="237"/>
    </location>
</feature>
<dbReference type="Proteomes" id="UP001628220">
    <property type="component" value="Unassembled WGS sequence"/>
</dbReference>
<dbReference type="SMART" id="SM00448">
    <property type="entry name" value="REC"/>
    <property type="match status" value="1"/>
</dbReference>
<dbReference type="PANTHER" id="PTHR48111:SF40">
    <property type="entry name" value="PHOSPHATE REGULON TRANSCRIPTIONAL REGULATORY PROTEIN PHOB"/>
    <property type="match status" value="1"/>
</dbReference>
<evidence type="ECO:0000256" key="4">
    <source>
        <dbReference type="PROSITE-ProRule" id="PRU00169"/>
    </source>
</evidence>
<evidence type="ECO:0000256" key="3">
    <source>
        <dbReference type="ARBA" id="ARBA00023125"/>
    </source>
</evidence>
<keyword evidence="2" id="KW-0902">Two-component regulatory system</keyword>
<feature type="domain" description="OmpR/PhoB-type" evidence="7">
    <location>
        <begin position="141"/>
        <end position="237"/>
    </location>
</feature>
<proteinExistence type="predicted"/>
<dbReference type="Gene3D" id="1.10.10.10">
    <property type="entry name" value="Winged helix-like DNA-binding domain superfamily/Winged helix DNA-binding domain"/>
    <property type="match status" value="1"/>
</dbReference>
<accession>A0ABQ0E093</accession>
<dbReference type="InterPro" id="IPR001789">
    <property type="entry name" value="Sig_transdc_resp-reg_receiver"/>
</dbReference>
<evidence type="ECO:0000256" key="1">
    <source>
        <dbReference type="ARBA" id="ARBA00022553"/>
    </source>
</evidence>
<protein>
    <submittedName>
        <fullName evidence="8">Response regulator transcription factor</fullName>
    </submittedName>
</protein>
<dbReference type="SUPFAM" id="SSF52172">
    <property type="entry name" value="CheY-like"/>
    <property type="match status" value="1"/>
</dbReference>
<dbReference type="InterPro" id="IPR011006">
    <property type="entry name" value="CheY-like_superfamily"/>
</dbReference>
<evidence type="ECO:0000313" key="8">
    <source>
        <dbReference type="EMBL" id="GAB1251103.1"/>
    </source>
</evidence>
<dbReference type="PANTHER" id="PTHR48111">
    <property type="entry name" value="REGULATOR OF RPOS"/>
    <property type="match status" value="1"/>
</dbReference>
<dbReference type="RefSeq" id="WP_411914916.1">
    <property type="nucleotide sequence ID" value="NZ_BAAFSF010000001.1"/>
</dbReference>
<dbReference type="Gene3D" id="3.40.50.2300">
    <property type="match status" value="1"/>
</dbReference>
<gene>
    <name evidence="8" type="ORF">Tsumi_02070</name>
</gene>
<evidence type="ECO:0000259" key="7">
    <source>
        <dbReference type="PROSITE" id="PS51755"/>
    </source>
</evidence>
<evidence type="ECO:0000256" key="2">
    <source>
        <dbReference type="ARBA" id="ARBA00023012"/>
    </source>
</evidence>
<dbReference type="InterPro" id="IPR039420">
    <property type="entry name" value="WalR-like"/>
</dbReference>
<dbReference type="CDD" id="cd17574">
    <property type="entry name" value="REC_OmpR"/>
    <property type="match status" value="1"/>
</dbReference>
<dbReference type="PROSITE" id="PS50110">
    <property type="entry name" value="RESPONSE_REGULATORY"/>
    <property type="match status" value="1"/>
</dbReference>
<feature type="domain" description="Response regulatory" evidence="6">
    <location>
        <begin position="12"/>
        <end position="126"/>
    </location>
</feature>
<dbReference type="CDD" id="cd00383">
    <property type="entry name" value="trans_reg_C"/>
    <property type="match status" value="1"/>
</dbReference>
<evidence type="ECO:0000313" key="9">
    <source>
        <dbReference type="Proteomes" id="UP001628220"/>
    </source>
</evidence>
<name>A0ABQ0E093_9PORP</name>
<dbReference type="InterPro" id="IPR001867">
    <property type="entry name" value="OmpR/PhoB-type_DNA-bd"/>
</dbReference>
<dbReference type="SMART" id="SM00862">
    <property type="entry name" value="Trans_reg_C"/>
    <property type="match status" value="1"/>
</dbReference>
<dbReference type="InterPro" id="IPR036388">
    <property type="entry name" value="WH-like_DNA-bd_sf"/>
</dbReference>
<sequence>MSVKNNEKELYSILIVDDEEDLLEILTFNLESQGYKIDRASSAEEALAKDLTQYNLLLLDVMMPGMNGFKLAEVIRKERKLDMPIIFLTAKDTENDLLTGFSLGADDYISKPFSVKELQARVHAVLHRSRDIAPVDTNSSGSKICVGNLEIDLMAKRTLLNGEEVILTKKELEILILLASQPDRVYSRSEILDKVWRDESYVMERTVDVHITRLRKKLKNASLAIINRSGFGYCLSEIEGGN</sequence>
<evidence type="ECO:0000256" key="5">
    <source>
        <dbReference type="PROSITE-ProRule" id="PRU01091"/>
    </source>
</evidence>
<organism evidence="8 9">
    <name type="scientific">Porphyromonas miyakawae</name>
    <dbReference type="NCBI Taxonomy" id="3137470"/>
    <lineage>
        <taxon>Bacteria</taxon>
        <taxon>Pseudomonadati</taxon>
        <taxon>Bacteroidota</taxon>
        <taxon>Bacteroidia</taxon>
        <taxon>Bacteroidales</taxon>
        <taxon>Porphyromonadaceae</taxon>
        <taxon>Porphyromonas</taxon>
    </lineage>
</organism>
<dbReference type="PROSITE" id="PS51755">
    <property type="entry name" value="OMPR_PHOB"/>
    <property type="match status" value="1"/>
</dbReference>